<dbReference type="Pfam" id="PF00072">
    <property type="entry name" value="Response_reg"/>
    <property type="match status" value="1"/>
</dbReference>
<reference evidence="5" key="1">
    <citation type="submission" date="2016-10" db="EMBL/GenBank/DDBJ databases">
        <authorList>
            <person name="Varghese N."/>
            <person name="Submissions S."/>
        </authorList>
    </citation>
    <scope>NUCLEOTIDE SEQUENCE [LARGE SCALE GENOMIC DNA]</scope>
    <source>
        <strain evidence="5">2SM5</strain>
    </source>
</reference>
<accession>A0A1H1WNG5</accession>
<dbReference type="PANTHER" id="PTHR43228">
    <property type="entry name" value="TWO-COMPONENT RESPONSE REGULATOR"/>
    <property type="match status" value="1"/>
</dbReference>
<dbReference type="AlphaFoldDB" id="A0A1H1WNG5"/>
<evidence type="ECO:0000313" key="5">
    <source>
        <dbReference type="Proteomes" id="UP000243426"/>
    </source>
</evidence>
<protein>
    <submittedName>
        <fullName evidence="4">Response regulator receiver domain-containing protein</fullName>
    </submittedName>
</protein>
<dbReference type="Gene3D" id="3.40.50.2300">
    <property type="match status" value="1"/>
</dbReference>
<gene>
    <name evidence="4" type="ORF">SAMN05216198_3315</name>
</gene>
<dbReference type="InterPro" id="IPR052048">
    <property type="entry name" value="ST_Response_Regulator"/>
</dbReference>
<feature type="domain" description="Response regulatory" evidence="3">
    <location>
        <begin position="5"/>
        <end position="123"/>
    </location>
</feature>
<evidence type="ECO:0000256" key="2">
    <source>
        <dbReference type="SAM" id="MobiDB-lite"/>
    </source>
</evidence>
<dbReference type="RefSeq" id="WP_090275171.1">
    <property type="nucleotide sequence ID" value="NZ_LT629748.1"/>
</dbReference>
<organism evidence="4 5">
    <name type="scientific">Halopseudomonas litoralis</name>
    <dbReference type="NCBI Taxonomy" id="797277"/>
    <lineage>
        <taxon>Bacteria</taxon>
        <taxon>Pseudomonadati</taxon>
        <taxon>Pseudomonadota</taxon>
        <taxon>Gammaproteobacteria</taxon>
        <taxon>Pseudomonadales</taxon>
        <taxon>Pseudomonadaceae</taxon>
        <taxon>Halopseudomonas</taxon>
    </lineage>
</organism>
<dbReference type="InterPro" id="IPR011006">
    <property type="entry name" value="CheY-like_superfamily"/>
</dbReference>
<dbReference type="EMBL" id="LT629748">
    <property type="protein sequence ID" value="SDS97916.1"/>
    <property type="molecule type" value="Genomic_DNA"/>
</dbReference>
<proteinExistence type="predicted"/>
<dbReference type="PANTHER" id="PTHR43228:SF1">
    <property type="entry name" value="TWO-COMPONENT RESPONSE REGULATOR ARR22"/>
    <property type="match status" value="1"/>
</dbReference>
<dbReference type="SMART" id="SM00448">
    <property type="entry name" value="REC"/>
    <property type="match status" value="1"/>
</dbReference>
<dbReference type="OrthoDB" id="9800897at2"/>
<name>A0A1H1WNG5_9GAMM</name>
<dbReference type="GO" id="GO:0000160">
    <property type="term" value="P:phosphorelay signal transduction system"/>
    <property type="evidence" value="ECO:0007669"/>
    <property type="project" value="InterPro"/>
</dbReference>
<dbReference type="InterPro" id="IPR001789">
    <property type="entry name" value="Sig_transdc_resp-reg_receiver"/>
</dbReference>
<dbReference type="PROSITE" id="PS50110">
    <property type="entry name" value="RESPONSE_REGULATORY"/>
    <property type="match status" value="1"/>
</dbReference>
<dbReference type="STRING" id="797277.SAMN05216198_3315"/>
<sequence>MASVSVLVVDDAPFIRDLIKKALRSHFPGLQIEEAVNGSKARQLLGRTSFDLILCDWEMPELSGLELLQWFREQPGQEKTPFIMVTSRGDRDNVVEAIQAGVSDYVGKPFNNEQLISKVSKALQRAGKLQQLRSRPVQTSTGHAQESVASLLGGRQAKPQPAAATKASSRQNAAAQADTRSSARSAARAQLRVAGHQFACVIRSLSLRDARMVVRRGEHLPGVFDSAVLDLEQEGDKDVARINGYVHTVAALEDRMDCEWVLVSLKFVDQDPAKLEWLSQLIAEGGHQAAPPVR</sequence>
<keyword evidence="1" id="KW-0597">Phosphoprotein</keyword>
<feature type="modified residue" description="4-aspartylphosphate" evidence="1">
    <location>
        <position position="56"/>
    </location>
</feature>
<keyword evidence="5" id="KW-1185">Reference proteome</keyword>
<evidence type="ECO:0000256" key="1">
    <source>
        <dbReference type="PROSITE-ProRule" id="PRU00169"/>
    </source>
</evidence>
<evidence type="ECO:0000259" key="3">
    <source>
        <dbReference type="PROSITE" id="PS50110"/>
    </source>
</evidence>
<feature type="compositionally biased region" description="Low complexity" evidence="2">
    <location>
        <begin position="156"/>
        <end position="181"/>
    </location>
</feature>
<evidence type="ECO:0000313" key="4">
    <source>
        <dbReference type="EMBL" id="SDS97916.1"/>
    </source>
</evidence>
<dbReference type="SUPFAM" id="SSF52172">
    <property type="entry name" value="CheY-like"/>
    <property type="match status" value="1"/>
</dbReference>
<dbReference type="Proteomes" id="UP000243426">
    <property type="component" value="Chromosome I"/>
</dbReference>
<feature type="region of interest" description="Disordered" evidence="2">
    <location>
        <begin position="152"/>
        <end position="181"/>
    </location>
</feature>